<reference evidence="1" key="2">
    <citation type="journal article" date="2009" name="Mol. Biol. Evol.">
        <title>The chloroplast genomes of the green algae Pyramimonas, Monomastix, and Pycnococcus shed new light on the evolutionary history of prasinophytes and the origin of the secondary chloroplasts of euglenids.</title>
        <authorList>
            <person name="Turmel M."/>
            <person name="Gagnon M.C."/>
            <person name="O'Kelly C.J."/>
            <person name="Otis C."/>
            <person name="Lemieux C."/>
        </authorList>
    </citation>
    <scope>NUCLEOTIDE SEQUENCE</scope>
</reference>
<dbReference type="AlphaFoldDB" id="C0JWL9"/>
<reference evidence="1" key="1">
    <citation type="journal article" date="2006" name="BMC Biol.">
        <title>The complete chloroplast DNA sequence of the green alga Oltmannsiellopsis viridis reveals a distinctive quadripartite architecture in the chloroplast genome of early diverging ulvophytes.</title>
        <authorList>
            <person name="Pombert J.F."/>
            <person name="Lemieux C."/>
            <person name="Turmel M."/>
        </authorList>
    </citation>
    <scope>NUCLEOTIDE SEQUENCE</scope>
</reference>
<gene>
    <name evidence="1" type="primary">orf82</name>
</gene>
<evidence type="ECO:0000313" key="1">
    <source>
        <dbReference type="EMBL" id="ACK36921.1"/>
    </source>
</evidence>
<name>C0JWL9_MONSK</name>
<proteinExistence type="predicted"/>
<dbReference type="GeneID" id="7441153"/>
<geneLocation type="chloroplast" evidence="1"/>
<dbReference type="RefSeq" id="YP_002601024.1">
    <property type="nucleotide sequence ID" value="NC_012101.1"/>
</dbReference>
<organism evidence="1">
    <name type="scientific">Monomastix sp. (strain OKE-1)</name>
    <dbReference type="NCBI Taxonomy" id="141716"/>
    <lineage>
        <taxon>Eukaryota</taxon>
        <taxon>Viridiplantae</taxon>
        <taxon>Chlorophyta</taxon>
        <taxon>Mamiellophyceae</taxon>
        <taxon>Monomastigales</taxon>
        <taxon>Monomastigaceae</taxon>
        <taxon>Monomastix</taxon>
    </lineage>
</organism>
<accession>C0JWL9</accession>
<protein>
    <submittedName>
        <fullName evidence="1">Uncharacterized protein orf82</fullName>
    </submittedName>
</protein>
<sequence length="82" mass="9136">MTSKDQRAKGLKDQRTRGLKGVSFIYDLKGQSAHPLEDRRSEGAPQLFPLRGKGVSCMYDLKGQSAQSHRAKALYHTKASVF</sequence>
<keyword evidence="1" id="KW-0934">Plastid</keyword>
<dbReference type="EMBL" id="FJ493497">
    <property type="protein sequence ID" value="ACK36921.1"/>
    <property type="molecule type" value="Genomic_DNA"/>
</dbReference>
<keyword evidence="1" id="KW-0150">Chloroplast</keyword>